<dbReference type="AlphaFoldDB" id="A0A1H7W2M5"/>
<dbReference type="RefSeq" id="WP_072752884.1">
    <property type="nucleotide sequence ID" value="NZ_FOAW01000024.1"/>
</dbReference>
<proteinExistence type="predicted"/>
<feature type="transmembrane region" description="Helical" evidence="1">
    <location>
        <begin position="105"/>
        <end position="127"/>
    </location>
</feature>
<evidence type="ECO:0000256" key="1">
    <source>
        <dbReference type="SAM" id="Phobius"/>
    </source>
</evidence>
<accession>A0A1H7W2M5</accession>
<keyword evidence="3" id="KW-1185">Reference proteome</keyword>
<keyword evidence="1" id="KW-0472">Membrane</keyword>
<dbReference type="Proteomes" id="UP000198677">
    <property type="component" value="Unassembled WGS sequence"/>
</dbReference>
<keyword evidence="1" id="KW-1133">Transmembrane helix</keyword>
<keyword evidence="1" id="KW-0812">Transmembrane</keyword>
<gene>
    <name evidence="2" type="ORF">SAMN05444583_12455</name>
</gene>
<evidence type="ECO:0000313" key="2">
    <source>
        <dbReference type="EMBL" id="SEM15760.1"/>
    </source>
</evidence>
<organism evidence="2 3">
    <name type="scientific">Rhodococcus maanshanensis</name>
    <dbReference type="NCBI Taxonomy" id="183556"/>
    <lineage>
        <taxon>Bacteria</taxon>
        <taxon>Bacillati</taxon>
        <taxon>Actinomycetota</taxon>
        <taxon>Actinomycetes</taxon>
        <taxon>Mycobacteriales</taxon>
        <taxon>Nocardiaceae</taxon>
        <taxon>Rhodococcus</taxon>
    </lineage>
</organism>
<dbReference type="EMBL" id="FOAW01000024">
    <property type="protein sequence ID" value="SEM15760.1"/>
    <property type="molecule type" value="Genomic_DNA"/>
</dbReference>
<reference evidence="3" key="1">
    <citation type="submission" date="2016-10" db="EMBL/GenBank/DDBJ databases">
        <authorList>
            <person name="Varghese N."/>
            <person name="Submissions S."/>
        </authorList>
    </citation>
    <scope>NUCLEOTIDE SEQUENCE [LARGE SCALE GENOMIC DNA]</scope>
    <source>
        <strain evidence="3">DSM 44675</strain>
    </source>
</reference>
<protein>
    <submittedName>
        <fullName evidence="2">Uncharacterized protein</fullName>
    </submittedName>
</protein>
<feature type="transmembrane region" description="Helical" evidence="1">
    <location>
        <begin position="64"/>
        <end position="85"/>
    </location>
</feature>
<name>A0A1H7W2M5_9NOCA</name>
<feature type="transmembrane region" description="Helical" evidence="1">
    <location>
        <begin position="40"/>
        <end position="57"/>
    </location>
</feature>
<evidence type="ECO:0000313" key="3">
    <source>
        <dbReference type="Proteomes" id="UP000198677"/>
    </source>
</evidence>
<sequence length="177" mass="17931">MPTARPAHPARLRAAAVGALTAALSVAGHGVAGGGYPDSSTLTLLVLCCAAVGALTGSLRGGRVALLGALAAGQLVGHLALSTALTAHQFHAPELSPRGLTMLAAHTVATALCAALILAAEAVYGPITRVLRSVLRRWNPLPRTNFSLRTAPTDPIAPVTLLYFCISRRGPPAAVPA</sequence>
<dbReference type="OrthoDB" id="9969957at2"/>